<proteinExistence type="predicted"/>
<dbReference type="AlphaFoldDB" id="A0A0F9ENY5"/>
<reference evidence="1" key="1">
    <citation type="journal article" date="2015" name="Nature">
        <title>Complex archaea that bridge the gap between prokaryotes and eukaryotes.</title>
        <authorList>
            <person name="Spang A."/>
            <person name="Saw J.H."/>
            <person name="Jorgensen S.L."/>
            <person name="Zaremba-Niedzwiedzka K."/>
            <person name="Martijn J."/>
            <person name="Lind A.E."/>
            <person name="van Eijk R."/>
            <person name="Schleper C."/>
            <person name="Guy L."/>
            <person name="Ettema T.J."/>
        </authorList>
    </citation>
    <scope>NUCLEOTIDE SEQUENCE</scope>
</reference>
<name>A0A0F9ENY5_9ZZZZ</name>
<comment type="caution">
    <text evidence="1">The sequence shown here is derived from an EMBL/GenBank/DDBJ whole genome shotgun (WGS) entry which is preliminary data.</text>
</comment>
<evidence type="ECO:0000313" key="1">
    <source>
        <dbReference type="EMBL" id="KKL25593.1"/>
    </source>
</evidence>
<protein>
    <submittedName>
        <fullName evidence="1">Uncharacterized protein</fullName>
    </submittedName>
</protein>
<gene>
    <name evidence="1" type="ORF">LCGC14_2403730</name>
</gene>
<accession>A0A0F9ENY5</accession>
<organism evidence="1">
    <name type="scientific">marine sediment metagenome</name>
    <dbReference type="NCBI Taxonomy" id="412755"/>
    <lineage>
        <taxon>unclassified sequences</taxon>
        <taxon>metagenomes</taxon>
        <taxon>ecological metagenomes</taxon>
    </lineage>
</organism>
<dbReference type="EMBL" id="LAZR01036158">
    <property type="protein sequence ID" value="KKL25593.1"/>
    <property type="molecule type" value="Genomic_DNA"/>
</dbReference>
<sequence length="153" mass="17584">MIEVDYEYRTDEGWATQTIKLDVDLDMSLSDETLNDDMCALPRTIAYYSEISAECQAMTARRKNYMEVAEAAASQRIRAAAKESGDKITEPGIKEQVVSDDAVREARDLYYEADRQHRMLDGFYRALREKASISIAICYKQKEEMRTMNSPLE</sequence>